<accession>A0A183AMH6</accession>
<dbReference type="EMBL" id="UZAN01045595">
    <property type="protein sequence ID" value="VDP82891.1"/>
    <property type="molecule type" value="Genomic_DNA"/>
</dbReference>
<dbReference type="WBParaSite" id="ECPE_0000818301-mRNA-1">
    <property type="protein sequence ID" value="ECPE_0000818301-mRNA-1"/>
    <property type="gene ID" value="ECPE_0000818301"/>
</dbReference>
<sequence>MEAETMLLLHPLKDIPRNNQQALAWCPWQPECPQPPMISNTGSLTLPDDPSMLLAVSWGSKVWHR</sequence>
<evidence type="ECO:0000313" key="2">
    <source>
        <dbReference type="Proteomes" id="UP000272942"/>
    </source>
</evidence>
<proteinExistence type="predicted"/>
<name>A0A183AMH6_9TREM</name>
<keyword evidence="2" id="KW-1185">Reference proteome</keyword>
<dbReference type="AlphaFoldDB" id="A0A183AMH6"/>
<evidence type="ECO:0000313" key="3">
    <source>
        <dbReference type="WBParaSite" id="ECPE_0000818301-mRNA-1"/>
    </source>
</evidence>
<evidence type="ECO:0000313" key="1">
    <source>
        <dbReference type="EMBL" id="VDP82891.1"/>
    </source>
</evidence>
<protein>
    <submittedName>
        <fullName evidence="3">Alternative protein</fullName>
    </submittedName>
</protein>
<reference evidence="3" key="1">
    <citation type="submission" date="2016-06" db="UniProtKB">
        <authorList>
            <consortium name="WormBaseParasite"/>
        </authorList>
    </citation>
    <scope>IDENTIFICATION</scope>
</reference>
<dbReference type="Proteomes" id="UP000272942">
    <property type="component" value="Unassembled WGS sequence"/>
</dbReference>
<gene>
    <name evidence="1" type="ORF">ECPE_LOCUS8161</name>
</gene>
<organism evidence="3">
    <name type="scientific">Echinostoma caproni</name>
    <dbReference type="NCBI Taxonomy" id="27848"/>
    <lineage>
        <taxon>Eukaryota</taxon>
        <taxon>Metazoa</taxon>
        <taxon>Spiralia</taxon>
        <taxon>Lophotrochozoa</taxon>
        <taxon>Platyhelminthes</taxon>
        <taxon>Trematoda</taxon>
        <taxon>Digenea</taxon>
        <taxon>Plagiorchiida</taxon>
        <taxon>Echinostomata</taxon>
        <taxon>Echinostomatoidea</taxon>
        <taxon>Echinostomatidae</taxon>
        <taxon>Echinostoma</taxon>
    </lineage>
</organism>
<reference evidence="1 2" key="2">
    <citation type="submission" date="2018-11" db="EMBL/GenBank/DDBJ databases">
        <authorList>
            <consortium name="Pathogen Informatics"/>
        </authorList>
    </citation>
    <scope>NUCLEOTIDE SEQUENCE [LARGE SCALE GENOMIC DNA]</scope>
    <source>
        <strain evidence="1 2">Egypt</strain>
    </source>
</reference>